<comment type="similarity">
    <text evidence="1">Belongs to the AfsR/DnrI/RedD regulatory family.</text>
</comment>
<dbReference type="Pfam" id="PF03704">
    <property type="entry name" value="BTAD"/>
    <property type="match status" value="1"/>
</dbReference>
<evidence type="ECO:0000256" key="1">
    <source>
        <dbReference type="ARBA" id="ARBA00005820"/>
    </source>
</evidence>
<name>A0ABV7Z6U0_9DEIO</name>
<evidence type="ECO:0000256" key="2">
    <source>
        <dbReference type="ARBA" id="ARBA00023125"/>
    </source>
</evidence>
<evidence type="ECO:0000259" key="3">
    <source>
        <dbReference type="SMART" id="SM00862"/>
    </source>
</evidence>
<evidence type="ECO:0000313" key="6">
    <source>
        <dbReference type="Proteomes" id="UP001595803"/>
    </source>
</evidence>
<dbReference type="InterPro" id="IPR005158">
    <property type="entry name" value="BTAD"/>
</dbReference>
<feature type="domain" description="Bacterial transcriptional activator" evidence="4">
    <location>
        <begin position="106"/>
        <end position="248"/>
    </location>
</feature>
<dbReference type="InterPro" id="IPR001867">
    <property type="entry name" value="OmpR/PhoB-type_DNA-bd"/>
</dbReference>
<dbReference type="InterPro" id="IPR011990">
    <property type="entry name" value="TPR-like_helical_dom_sf"/>
</dbReference>
<dbReference type="Gene3D" id="1.10.10.10">
    <property type="entry name" value="Winged helix-like DNA-binding domain superfamily/Winged helix DNA-binding domain"/>
    <property type="match status" value="1"/>
</dbReference>
<evidence type="ECO:0000259" key="4">
    <source>
        <dbReference type="SMART" id="SM01043"/>
    </source>
</evidence>
<dbReference type="EMBL" id="JBHRZG010000008">
    <property type="protein sequence ID" value="MFC3832715.1"/>
    <property type="molecule type" value="Genomic_DNA"/>
</dbReference>
<sequence>MTTTPTPPPPALLLRSLGQPDVLVNGRRVVWPARSAEELLWFLHAHPEGAHRHVLLDALWGLEDTPAAANRFRVALHRLRTTLGRPDAVTEHQGRYHLHPDVVAASDTAALHRALTASRASGNIQEREALLRQALASAGGEYLPHLTGDWVEAARSAHRAALVEANLTLSLLHCEARECPLAAQALLRAAETDPLIGEDQHQRLMACLATTRGKYAAIEHYRRYRAYLANELGDTPMPDTVAFAERLKHGEQPCAHAAFVPEGQPGTPPPPGR</sequence>
<dbReference type="SUPFAM" id="SSF48452">
    <property type="entry name" value="TPR-like"/>
    <property type="match status" value="1"/>
</dbReference>
<dbReference type="Gene3D" id="1.25.40.10">
    <property type="entry name" value="Tetratricopeptide repeat domain"/>
    <property type="match status" value="1"/>
</dbReference>
<protein>
    <submittedName>
        <fullName evidence="5">BTAD domain-containing putative transcriptional regulator</fullName>
    </submittedName>
</protein>
<proteinExistence type="inferred from homology"/>
<dbReference type="RefSeq" id="WP_295816980.1">
    <property type="nucleotide sequence ID" value="NZ_JBHRZG010000008.1"/>
</dbReference>
<dbReference type="PANTHER" id="PTHR35807">
    <property type="entry name" value="TRANSCRIPTIONAL REGULATOR REDD-RELATED"/>
    <property type="match status" value="1"/>
</dbReference>
<organism evidence="5 6">
    <name type="scientific">Deinococcus rufus</name>
    <dbReference type="NCBI Taxonomy" id="2136097"/>
    <lineage>
        <taxon>Bacteria</taxon>
        <taxon>Thermotogati</taxon>
        <taxon>Deinococcota</taxon>
        <taxon>Deinococci</taxon>
        <taxon>Deinococcales</taxon>
        <taxon>Deinococcaceae</taxon>
        <taxon>Deinococcus</taxon>
    </lineage>
</organism>
<dbReference type="InterPro" id="IPR036388">
    <property type="entry name" value="WH-like_DNA-bd_sf"/>
</dbReference>
<dbReference type="InterPro" id="IPR016032">
    <property type="entry name" value="Sig_transdc_resp-reg_C-effctor"/>
</dbReference>
<dbReference type="SUPFAM" id="SSF46894">
    <property type="entry name" value="C-terminal effector domain of the bipartite response regulators"/>
    <property type="match status" value="1"/>
</dbReference>
<dbReference type="SMART" id="SM01043">
    <property type="entry name" value="BTAD"/>
    <property type="match status" value="1"/>
</dbReference>
<keyword evidence="2" id="KW-0238">DNA-binding</keyword>
<reference evidence="6" key="1">
    <citation type="journal article" date="2019" name="Int. J. Syst. Evol. Microbiol.">
        <title>The Global Catalogue of Microorganisms (GCM) 10K type strain sequencing project: providing services to taxonomists for standard genome sequencing and annotation.</title>
        <authorList>
            <consortium name="The Broad Institute Genomics Platform"/>
            <consortium name="The Broad Institute Genome Sequencing Center for Infectious Disease"/>
            <person name="Wu L."/>
            <person name="Ma J."/>
        </authorList>
    </citation>
    <scope>NUCLEOTIDE SEQUENCE [LARGE SCALE GENOMIC DNA]</scope>
    <source>
        <strain evidence="6">CCTCC AB 2017081</strain>
    </source>
</reference>
<evidence type="ECO:0000313" key="5">
    <source>
        <dbReference type="EMBL" id="MFC3832715.1"/>
    </source>
</evidence>
<accession>A0ABV7Z6U0</accession>
<dbReference type="InterPro" id="IPR051677">
    <property type="entry name" value="AfsR-DnrI-RedD_regulator"/>
</dbReference>
<dbReference type="Proteomes" id="UP001595803">
    <property type="component" value="Unassembled WGS sequence"/>
</dbReference>
<keyword evidence="6" id="KW-1185">Reference proteome</keyword>
<comment type="caution">
    <text evidence="5">The sequence shown here is derived from an EMBL/GenBank/DDBJ whole genome shotgun (WGS) entry which is preliminary data.</text>
</comment>
<feature type="domain" description="OmpR/PhoB-type" evidence="3">
    <location>
        <begin position="26"/>
        <end position="98"/>
    </location>
</feature>
<gene>
    <name evidence="5" type="ORF">ACFOSB_07585</name>
</gene>
<dbReference type="SMART" id="SM00862">
    <property type="entry name" value="Trans_reg_C"/>
    <property type="match status" value="1"/>
</dbReference>